<dbReference type="InterPro" id="IPR016162">
    <property type="entry name" value="Ald_DH_N"/>
</dbReference>
<dbReference type="InterPro" id="IPR016161">
    <property type="entry name" value="Ald_DH/histidinol_DH"/>
</dbReference>
<feature type="active site" evidence="4">
    <location>
        <position position="275"/>
    </location>
</feature>
<protein>
    <submittedName>
        <fullName evidence="7">Aldehyde dehydrogenase (NAD+)</fullName>
    </submittedName>
</protein>
<dbReference type="Gene3D" id="3.40.309.10">
    <property type="entry name" value="Aldehyde Dehydrogenase, Chain A, domain 2"/>
    <property type="match status" value="1"/>
</dbReference>
<dbReference type="CDD" id="cd07114">
    <property type="entry name" value="ALDH_DhaS"/>
    <property type="match status" value="1"/>
</dbReference>
<dbReference type="FunFam" id="3.40.605.10:FF:000007">
    <property type="entry name" value="NAD/NADP-dependent betaine aldehyde dehydrogenase"/>
    <property type="match status" value="1"/>
</dbReference>
<evidence type="ECO:0000256" key="1">
    <source>
        <dbReference type="ARBA" id="ARBA00009986"/>
    </source>
</evidence>
<dbReference type="PROSITE" id="PS00070">
    <property type="entry name" value="ALDEHYDE_DEHYDR_CYS"/>
    <property type="match status" value="1"/>
</dbReference>
<proteinExistence type="inferred from homology"/>
<evidence type="ECO:0000313" key="7">
    <source>
        <dbReference type="EMBL" id="PXW64377.1"/>
    </source>
</evidence>
<dbReference type="Pfam" id="PF00171">
    <property type="entry name" value="Aldedh"/>
    <property type="match status" value="1"/>
</dbReference>
<dbReference type="SUPFAM" id="SSF53720">
    <property type="entry name" value="ALDH-like"/>
    <property type="match status" value="1"/>
</dbReference>
<dbReference type="Gene3D" id="3.40.605.10">
    <property type="entry name" value="Aldehyde Dehydrogenase, Chain A, domain 1"/>
    <property type="match status" value="1"/>
</dbReference>
<evidence type="ECO:0000256" key="5">
    <source>
        <dbReference type="RuleBase" id="RU003345"/>
    </source>
</evidence>
<dbReference type="FunFam" id="3.40.309.10:FF:000012">
    <property type="entry name" value="Betaine aldehyde dehydrogenase"/>
    <property type="match status" value="1"/>
</dbReference>
<name>A0A2V3UHU5_9HYPH</name>
<dbReference type="PROSITE" id="PS00687">
    <property type="entry name" value="ALDEHYDE_DEHYDR_GLU"/>
    <property type="match status" value="1"/>
</dbReference>
<evidence type="ECO:0000256" key="4">
    <source>
        <dbReference type="PROSITE-ProRule" id="PRU10007"/>
    </source>
</evidence>
<gene>
    <name evidence="7" type="ORF">C7450_101132</name>
</gene>
<keyword evidence="2 5" id="KW-0560">Oxidoreductase</keyword>
<dbReference type="Proteomes" id="UP000248021">
    <property type="component" value="Unassembled WGS sequence"/>
</dbReference>
<dbReference type="InterPro" id="IPR016163">
    <property type="entry name" value="Ald_DH_C"/>
</dbReference>
<comment type="similarity">
    <text evidence="1 5">Belongs to the aldehyde dehydrogenase family.</text>
</comment>
<dbReference type="GO" id="GO:0016620">
    <property type="term" value="F:oxidoreductase activity, acting on the aldehyde or oxo group of donors, NAD or NADP as acceptor"/>
    <property type="evidence" value="ECO:0007669"/>
    <property type="project" value="InterPro"/>
</dbReference>
<dbReference type="InterPro" id="IPR029510">
    <property type="entry name" value="Ald_DH_CS_GLU"/>
</dbReference>
<dbReference type="InterPro" id="IPR015590">
    <property type="entry name" value="Aldehyde_DH_dom"/>
</dbReference>
<reference evidence="7 8" key="1">
    <citation type="submission" date="2018-05" db="EMBL/GenBank/DDBJ databases">
        <title>Genomic Encyclopedia of Type Strains, Phase IV (KMG-IV): sequencing the most valuable type-strain genomes for metagenomic binning, comparative biology and taxonomic classification.</title>
        <authorList>
            <person name="Goeker M."/>
        </authorList>
    </citation>
    <scope>NUCLEOTIDE SEQUENCE [LARGE SCALE GENOMIC DNA]</scope>
    <source>
        <strain evidence="7 8">DSM 6462</strain>
    </source>
</reference>
<dbReference type="AlphaFoldDB" id="A0A2V3UHU5"/>
<sequence>MDIRSKQKVLLTSAGSADDANEDDGLRTLEMFINGAWCRSSAGRWFESKNPCTGEAWARLPRADASDVDRAVQAADKAFRTGPWSKMIASDRGLLLHRLGDLIAANATHLADLEVRDNGKLMTEMLGQMRYLPRWFQYYGGLADKIEGHVTPIDKAGMFHYVAYEPVGVVGAITPWNSPLLLTAWKLAPALAAGNTIVVKPSEHATASMLGLARLFDEAGFPPGVLNVVTGFGDEAGRAVVEHPLVRRIAFTGSDLGGAKISEAAARQFKRVSLELGGKSPHIVFADADIEAAVKGVISGIFAAAGQTCMAGSRVLLHRSIADAFIGKLVERMKQARIGDPNRPDTDVGPVATEPQLEKVLSYIEIAKAEGATCILGGNRVTTGDCARGWFVEPTIFTNVRNDMRIAREEVFGPVLCVLTFETDDEAVAMANDTDYGLAAGFWTTSLARALELPKRLQAGTVWVNAYRVVSYLAPFGGVKHSGIGRENGSAAIMEYLEPKSVFLNGISSISNPFTMQ</sequence>
<evidence type="ECO:0000256" key="2">
    <source>
        <dbReference type="ARBA" id="ARBA00023002"/>
    </source>
</evidence>
<comment type="caution">
    <text evidence="7">The sequence shown here is derived from an EMBL/GenBank/DDBJ whole genome shotgun (WGS) entry which is preliminary data.</text>
</comment>
<evidence type="ECO:0000259" key="6">
    <source>
        <dbReference type="Pfam" id="PF00171"/>
    </source>
</evidence>
<evidence type="ECO:0000313" key="8">
    <source>
        <dbReference type="Proteomes" id="UP000248021"/>
    </source>
</evidence>
<dbReference type="PANTHER" id="PTHR11699">
    <property type="entry name" value="ALDEHYDE DEHYDROGENASE-RELATED"/>
    <property type="match status" value="1"/>
</dbReference>
<keyword evidence="8" id="KW-1185">Reference proteome</keyword>
<evidence type="ECO:0000256" key="3">
    <source>
        <dbReference type="ARBA" id="ARBA00023097"/>
    </source>
</evidence>
<dbReference type="InterPro" id="IPR016160">
    <property type="entry name" value="Ald_DH_CS_CYS"/>
</dbReference>
<feature type="domain" description="Aldehyde dehydrogenase" evidence="6">
    <location>
        <begin position="37"/>
        <end position="502"/>
    </location>
</feature>
<organism evidence="7 8">
    <name type="scientific">Chelatococcus asaccharovorans</name>
    <dbReference type="NCBI Taxonomy" id="28210"/>
    <lineage>
        <taxon>Bacteria</taxon>
        <taxon>Pseudomonadati</taxon>
        <taxon>Pseudomonadota</taxon>
        <taxon>Alphaproteobacteria</taxon>
        <taxon>Hyphomicrobiales</taxon>
        <taxon>Chelatococcaceae</taxon>
        <taxon>Chelatococcus</taxon>
    </lineage>
</organism>
<accession>A0A2V3UHU5</accession>
<dbReference type="EMBL" id="QJJK01000001">
    <property type="protein sequence ID" value="PXW64377.1"/>
    <property type="molecule type" value="Genomic_DNA"/>
</dbReference>
<keyword evidence="3" id="KW-0558">Oxidation</keyword>